<dbReference type="GO" id="GO:0030366">
    <property type="term" value="F:molybdopterin synthase activity"/>
    <property type="evidence" value="ECO:0007669"/>
    <property type="project" value="UniProtKB-UniRule"/>
</dbReference>
<dbReference type="SUPFAM" id="SSF54285">
    <property type="entry name" value="MoaD/ThiS"/>
    <property type="match status" value="1"/>
</dbReference>
<dbReference type="GO" id="GO:0000166">
    <property type="term" value="F:nucleotide binding"/>
    <property type="evidence" value="ECO:0007669"/>
    <property type="project" value="UniProtKB-KW"/>
</dbReference>
<keyword evidence="4 6" id="KW-0547">Nucleotide-binding</keyword>
<comment type="function">
    <text evidence="6">Acts as a sulfur carrier required for molybdopterin biosynthesis. Component of the molybdopterin synthase complex that catalyzes the conversion of precursor Z into molybdopterin by mediating the incorporation of 2 sulfur atoms into precursor Z to generate a dithiolene group. In the complex, serves as sulfur donor by being thiocarboxylated (-COSH) at its C-terminus by MOCS3. After interaction with MOCS2B, the sulfur is then transferred to precursor Z to form molybdopterin.</text>
</comment>
<organism evidence="7 8">
    <name type="scientific">Acropora cervicornis</name>
    <name type="common">Staghorn coral</name>
    <dbReference type="NCBI Taxonomy" id="6130"/>
    <lineage>
        <taxon>Eukaryota</taxon>
        <taxon>Metazoa</taxon>
        <taxon>Cnidaria</taxon>
        <taxon>Anthozoa</taxon>
        <taxon>Hexacorallia</taxon>
        <taxon>Scleractinia</taxon>
        <taxon>Astrocoeniina</taxon>
        <taxon>Acroporidae</taxon>
        <taxon>Acropora</taxon>
    </lineage>
</organism>
<dbReference type="FunFam" id="3.10.20.30:FF:000010">
    <property type="entry name" value="Molybdopterin synthase sulfur carrier subunit"/>
    <property type="match status" value="1"/>
</dbReference>
<dbReference type="InterPro" id="IPR016155">
    <property type="entry name" value="Mopterin_synth/thiamin_S_b"/>
</dbReference>
<dbReference type="InterPro" id="IPR012675">
    <property type="entry name" value="Beta-grasp_dom_sf"/>
</dbReference>
<comment type="PTM">
    <text evidence="6">C-terminal thiocarboxylation occurs in 2 steps, it is first acyl-adenylated (-COAMP) via the hesA/moeB/thiF part of MOCS3, then thiocarboxylated (-COSH) via the rhodanese domain of MOCS3.</text>
</comment>
<evidence type="ECO:0000256" key="5">
    <source>
        <dbReference type="ARBA" id="ARBA00023150"/>
    </source>
</evidence>
<dbReference type="GO" id="GO:1990133">
    <property type="term" value="C:molybdopterin adenylyltransferase complex"/>
    <property type="evidence" value="ECO:0007669"/>
    <property type="project" value="TreeGrafter"/>
</dbReference>
<evidence type="ECO:0000256" key="4">
    <source>
        <dbReference type="ARBA" id="ARBA00022741"/>
    </source>
</evidence>
<reference evidence="7" key="1">
    <citation type="journal article" date="2023" name="G3 (Bethesda)">
        <title>Whole genome assembly and annotation of the endangered Caribbean coral Acropora cervicornis.</title>
        <authorList>
            <person name="Selwyn J.D."/>
            <person name="Vollmer S.V."/>
        </authorList>
    </citation>
    <scope>NUCLEOTIDE SEQUENCE</scope>
    <source>
        <strain evidence="7">K2</strain>
    </source>
</reference>
<dbReference type="CDD" id="cd00754">
    <property type="entry name" value="Ubl_MoaD"/>
    <property type="match status" value="1"/>
</dbReference>
<comment type="subunit">
    <text evidence="6">Heterotetramer; composed of 2 small (MOCS2A) and 2 large (MOCS2B) subunits.</text>
</comment>
<comment type="similarity">
    <text evidence="6">Belongs to the MoaD family. MOCS2A subfamily.</text>
</comment>
<dbReference type="Proteomes" id="UP001249851">
    <property type="component" value="Unassembled WGS sequence"/>
</dbReference>
<reference evidence="7" key="2">
    <citation type="journal article" date="2023" name="Science">
        <title>Genomic signatures of disease resistance in endangered staghorn corals.</title>
        <authorList>
            <person name="Vollmer S.V."/>
            <person name="Selwyn J.D."/>
            <person name="Despard B.A."/>
            <person name="Roesel C.L."/>
        </authorList>
    </citation>
    <scope>NUCLEOTIDE SEQUENCE</scope>
    <source>
        <strain evidence="7">K2</strain>
    </source>
</reference>
<dbReference type="HAMAP" id="MF_03051">
    <property type="entry name" value="MOCS2A"/>
    <property type="match status" value="1"/>
</dbReference>
<dbReference type="Pfam" id="PF02597">
    <property type="entry name" value="ThiS"/>
    <property type="match status" value="1"/>
</dbReference>
<evidence type="ECO:0000256" key="2">
    <source>
        <dbReference type="ARBA" id="ARBA00022490"/>
    </source>
</evidence>
<feature type="modified residue" description="Glycyl adenylate; alternate" evidence="6">
    <location>
        <position position="94"/>
    </location>
</feature>
<dbReference type="PANTHER" id="PTHR33359">
    <property type="entry name" value="MOLYBDOPTERIN SYNTHASE SULFUR CARRIER SUBUNIT"/>
    <property type="match status" value="1"/>
</dbReference>
<dbReference type="AlphaFoldDB" id="A0AAD9QKV0"/>
<gene>
    <name evidence="7" type="ORF">P5673_014060</name>
</gene>
<dbReference type="EMBL" id="JARQWQ010000027">
    <property type="protein sequence ID" value="KAK2563049.1"/>
    <property type="molecule type" value="Genomic_DNA"/>
</dbReference>
<dbReference type="InterPro" id="IPR044672">
    <property type="entry name" value="MOCS2A"/>
</dbReference>
<dbReference type="GO" id="GO:1990140">
    <property type="term" value="C:molybdopterin synthase complex"/>
    <property type="evidence" value="ECO:0007669"/>
    <property type="project" value="UniProtKB-UniRule"/>
</dbReference>
<dbReference type="InterPro" id="IPR028887">
    <property type="entry name" value="MOCS2A_euk"/>
</dbReference>
<protein>
    <recommendedName>
        <fullName evidence="6">Molybdopterin synthase sulfur carrier subunit</fullName>
    </recommendedName>
    <alternativeName>
        <fullName evidence="6">Molybdenum cofactor synthesis protein 2 small subunit</fullName>
    </alternativeName>
    <alternativeName>
        <fullName evidence="6">Molybdenum cofactor synthesis protein 2A</fullName>
        <shortName evidence="6">MOCS2A</shortName>
    </alternativeName>
    <alternativeName>
        <fullName evidence="6">Sulfur carrier protein MOCS2A</fullName>
    </alternativeName>
</protein>
<dbReference type="InterPro" id="IPR003749">
    <property type="entry name" value="ThiS/MoaD-like"/>
</dbReference>
<proteinExistence type="inferred from homology"/>
<evidence type="ECO:0000313" key="7">
    <source>
        <dbReference type="EMBL" id="KAK2563049.1"/>
    </source>
</evidence>
<keyword evidence="2 6" id="KW-0963">Cytoplasm</keyword>
<keyword evidence="3 6" id="KW-0597">Phosphoprotein</keyword>
<evidence type="ECO:0000256" key="1">
    <source>
        <dbReference type="ARBA" id="ARBA00005046"/>
    </source>
</evidence>
<accession>A0AAD9QKV0</accession>
<comment type="pathway">
    <text evidence="1 6">Cofactor biosynthesis; molybdopterin biosynthesis.</text>
</comment>
<dbReference type="PANTHER" id="PTHR33359:SF1">
    <property type="entry name" value="MOLYBDOPTERIN SYNTHASE SULFUR CARRIER SUBUNIT"/>
    <property type="match status" value="1"/>
</dbReference>
<comment type="caution">
    <text evidence="7">The sequence shown here is derived from an EMBL/GenBank/DDBJ whole genome shotgun (WGS) entry which is preliminary data.</text>
</comment>
<evidence type="ECO:0000256" key="6">
    <source>
        <dbReference type="HAMAP-Rule" id="MF_03051"/>
    </source>
</evidence>
<sequence length="94" mass="10336">MEHVNNDSSEQVEVTVLFFAKSRELSEQRSAEIFIGKQLTGKDLISNIINNFPSLSGIQDSLVIAVNQNYIERDSLINFRGGEEVAVIPPISGG</sequence>
<feature type="modified residue" description="1-thioglycine; alternate" evidence="6">
    <location>
        <position position="94"/>
    </location>
</feature>
<comment type="subcellular location">
    <subcellularLocation>
        <location evidence="6">Cytoplasm</location>
    </subcellularLocation>
</comment>
<evidence type="ECO:0000256" key="3">
    <source>
        <dbReference type="ARBA" id="ARBA00022553"/>
    </source>
</evidence>
<keyword evidence="5 6" id="KW-0501">Molybdenum cofactor biosynthesis</keyword>
<name>A0AAD9QKV0_ACRCE</name>
<keyword evidence="8" id="KW-1185">Reference proteome</keyword>
<dbReference type="Gene3D" id="3.10.20.30">
    <property type="match status" value="1"/>
</dbReference>
<evidence type="ECO:0000313" key="8">
    <source>
        <dbReference type="Proteomes" id="UP001249851"/>
    </source>
</evidence>
<dbReference type="GO" id="GO:0006777">
    <property type="term" value="P:Mo-molybdopterin cofactor biosynthetic process"/>
    <property type="evidence" value="ECO:0007669"/>
    <property type="project" value="UniProtKB-UniRule"/>
</dbReference>